<evidence type="ECO:0000256" key="3">
    <source>
        <dbReference type="ARBA" id="ARBA00023015"/>
    </source>
</evidence>
<keyword evidence="6 7" id="KW-0539">Nucleus</keyword>
<reference evidence="12" key="1">
    <citation type="submission" date="2021-02" db="EMBL/GenBank/DDBJ databases">
        <authorList>
            <person name="Nowell W R."/>
        </authorList>
    </citation>
    <scope>NUCLEOTIDE SEQUENCE</scope>
</reference>
<dbReference type="InterPro" id="IPR038096">
    <property type="entry name" value="TEA/ATTS_sf"/>
</dbReference>
<dbReference type="Gene3D" id="2.70.50.80">
    <property type="match status" value="1"/>
</dbReference>
<dbReference type="GO" id="GO:0000978">
    <property type="term" value="F:RNA polymerase II cis-regulatory region sequence-specific DNA binding"/>
    <property type="evidence" value="ECO:0007669"/>
    <property type="project" value="TreeGrafter"/>
</dbReference>
<dbReference type="Gene3D" id="6.10.20.40">
    <property type="entry name" value="TEA/ATTS domain"/>
    <property type="match status" value="1"/>
</dbReference>
<accession>A0A815R7B5</accession>
<dbReference type="FunFam" id="2.70.50.80:FF:000005">
    <property type="entry name" value="Transcription enhancer factor-like protein egl-44"/>
    <property type="match status" value="1"/>
</dbReference>
<dbReference type="GO" id="GO:0048568">
    <property type="term" value="P:embryonic organ development"/>
    <property type="evidence" value="ECO:0007669"/>
    <property type="project" value="TreeGrafter"/>
</dbReference>
<organism evidence="12 13">
    <name type="scientific">Adineta steineri</name>
    <dbReference type="NCBI Taxonomy" id="433720"/>
    <lineage>
        <taxon>Eukaryota</taxon>
        <taxon>Metazoa</taxon>
        <taxon>Spiralia</taxon>
        <taxon>Gnathifera</taxon>
        <taxon>Rotifera</taxon>
        <taxon>Eurotatoria</taxon>
        <taxon>Bdelloidea</taxon>
        <taxon>Adinetida</taxon>
        <taxon>Adinetidae</taxon>
        <taxon>Adineta</taxon>
    </lineage>
</organism>
<sequence length="464" mass="52691">MMTASNLIEPARFNMPSGWPTSLQLVKDLDRTSCSIKSEESTSTDELDDDQNNDGEGVWSPDIEQSFHEALAIYPPCGRRKIILSDEGKMFGRNELISRYIKMRTGKSRTRKQVSSHIQVLAKRKSKELQSLFKDSNLKEQHRPFVMNQHYHPLRDNTTTSPIITDSNSPYYTHHRTGVSLFSPTTNMNITPTSSSPFKSTANLSPYSSPSTISLWQQPNTPYLDIKPFSPSSTTPIELIPTASTTNSLTTRFISSNRMKLVEFAGYIESKRDIDSRHYLLHISQEAGTDIKPERIKVSQIIDIFPMLKELYDKGPQDAFYVVKVWVNMNYQDTAANIYHCSNFFESSEENLNINITTKVCSYGKTAVEKIESGVTKYNDIIGKCIYRSNDTTMCSYMVEFIKKLKTGIYMREMMNAVLEHLSVLQTVVSKDTDELLLCVAYIFEISESQSLGGTQSVAYRLCD</sequence>
<dbReference type="InterPro" id="IPR000818">
    <property type="entry name" value="TEA/ATTS_dom"/>
</dbReference>
<evidence type="ECO:0000256" key="8">
    <source>
        <dbReference type="PROSITE-ProRule" id="PRU00505"/>
    </source>
</evidence>
<dbReference type="GO" id="GO:0005667">
    <property type="term" value="C:transcription regulator complex"/>
    <property type="evidence" value="ECO:0007669"/>
    <property type="project" value="TreeGrafter"/>
</dbReference>
<dbReference type="Pfam" id="PF17725">
    <property type="entry name" value="YBD"/>
    <property type="match status" value="1"/>
</dbReference>
<dbReference type="PROSITE" id="PS51088">
    <property type="entry name" value="TEA_2"/>
    <property type="match status" value="1"/>
</dbReference>
<dbReference type="InterPro" id="IPR016361">
    <property type="entry name" value="TEF_metazoa"/>
</dbReference>
<evidence type="ECO:0000313" key="11">
    <source>
        <dbReference type="EMBL" id="CAF1325850.1"/>
    </source>
</evidence>
<feature type="domain" description="TEA" evidence="10">
    <location>
        <begin position="52"/>
        <end position="128"/>
    </location>
</feature>
<dbReference type="InterPro" id="IPR041086">
    <property type="entry name" value="YBD"/>
</dbReference>
<dbReference type="PANTHER" id="PTHR11834:SF0">
    <property type="entry name" value="PROTEIN SCALLOPED"/>
    <property type="match status" value="1"/>
</dbReference>
<evidence type="ECO:0000256" key="1">
    <source>
        <dbReference type="ARBA" id="ARBA00004123"/>
    </source>
</evidence>
<evidence type="ECO:0000256" key="4">
    <source>
        <dbReference type="ARBA" id="ARBA00023125"/>
    </source>
</evidence>
<dbReference type="PIRSF" id="PIRSF002603">
    <property type="entry name" value="TEF"/>
    <property type="match status" value="1"/>
</dbReference>
<feature type="compositionally biased region" description="Acidic residues" evidence="9">
    <location>
        <begin position="42"/>
        <end position="53"/>
    </location>
</feature>
<name>A0A815R7B5_9BILA</name>
<dbReference type="PRINTS" id="PR00065">
    <property type="entry name" value="TEADOMAIN"/>
</dbReference>
<proteinExistence type="predicted"/>
<keyword evidence="2" id="KW-0217">Developmental protein</keyword>
<protein>
    <recommendedName>
        <fullName evidence="10">TEA domain-containing protein</fullName>
    </recommendedName>
</protein>
<dbReference type="GO" id="GO:0005634">
    <property type="term" value="C:nucleus"/>
    <property type="evidence" value="ECO:0007669"/>
    <property type="project" value="UniProtKB-SubCell"/>
</dbReference>
<evidence type="ECO:0000256" key="6">
    <source>
        <dbReference type="ARBA" id="ARBA00023242"/>
    </source>
</evidence>
<dbReference type="PANTHER" id="PTHR11834">
    <property type="entry name" value="TRANSCRIPTIONAL ENHANCER FACTOR TEF RELATED"/>
    <property type="match status" value="1"/>
</dbReference>
<evidence type="ECO:0000313" key="13">
    <source>
        <dbReference type="Proteomes" id="UP000663845"/>
    </source>
</evidence>
<keyword evidence="4 7" id="KW-0238">DNA-binding</keyword>
<evidence type="ECO:0000256" key="2">
    <source>
        <dbReference type="ARBA" id="ARBA00022473"/>
    </source>
</evidence>
<evidence type="ECO:0000313" key="12">
    <source>
        <dbReference type="EMBL" id="CAF1473196.1"/>
    </source>
</evidence>
<gene>
    <name evidence="11" type="ORF">IZO911_LOCUS35407</name>
    <name evidence="12" type="ORF">JYZ213_LOCUS41930</name>
</gene>
<dbReference type="InterPro" id="IPR050937">
    <property type="entry name" value="TEC1_TEAD_TF"/>
</dbReference>
<evidence type="ECO:0000256" key="7">
    <source>
        <dbReference type="PIRNR" id="PIRNR002603"/>
    </source>
</evidence>
<dbReference type="Proteomes" id="UP000663845">
    <property type="component" value="Unassembled WGS sequence"/>
</dbReference>
<evidence type="ECO:0000259" key="10">
    <source>
        <dbReference type="PROSITE" id="PS51088"/>
    </source>
</evidence>
<dbReference type="Proteomes" id="UP000663860">
    <property type="component" value="Unassembled WGS sequence"/>
</dbReference>
<comment type="subcellular location">
    <subcellularLocation>
        <location evidence="1 7">Nucleus</location>
    </subcellularLocation>
</comment>
<dbReference type="Pfam" id="PF01285">
    <property type="entry name" value="TEA"/>
    <property type="match status" value="1"/>
</dbReference>
<keyword evidence="3 7" id="KW-0805">Transcription regulation</keyword>
<dbReference type="AlphaFoldDB" id="A0A815R7B5"/>
<evidence type="ECO:0000256" key="9">
    <source>
        <dbReference type="SAM" id="MobiDB-lite"/>
    </source>
</evidence>
<dbReference type="GO" id="GO:0000981">
    <property type="term" value="F:DNA-binding transcription factor activity, RNA polymerase II-specific"/>
    <property type="evidence" value="ECO:0007669"/>
    <property type="project" value="TreeGrafter"/>
</dbReference>
<feature type="region of interest" description="Disordered" evidence="9">
    <location>
        <begin position="36"/>
        <end position="58"/>
    </location>
</feature>
<dbReference type="EMBL" id="CAJNOE010000752">
    <property type="protein sequence ID" value="CAF1325850.1"/>
    <property type="molecule type" value="Genomic_DNA"/>
</dbReference>
<dbReference type="EMBL" id="CAJNOG010001820">
    <property type="protein sequence ID" value="CAF1473196.1"/>
    <property type="molecule type" value="Genomic_DNA"/>
</dbReference>
<dbReference type="GO" id="GO:0035329">
    <property type="term" value="P:hippo signaling"/>
    <property type="evidence" value="ECO:0007669"/>
    <property type="project" value="InterPro"/>
</dbReference>
<dbReference type="PROSITE" id="PS00554">
    <property type="entry name" value="TEA_1"/>
    <property type="match status" value="1"/>
</dbReference>
<dbReference type="SMART" id="SM00426">
    <property type="entry name" value="TEA"/>
    <property type="match status" value="1"/>
</dbReference>
<comment type="caution">
    <text evidence="12">The sequence shown here is derived from an EMBL/GenBank/DDBJ whole genome shotgun (WGS) entry which is preliminary data.</text>
</comment>
<keyword evidence="5 7" id="KW-0804">Transcription</keyword>
<evidence type="ECO:0000256" key="5">
    <source>
        <dbReference type="ARBA" id="ARBA00023163"/>
    </source>
</evidence>
<feature type="DNA-binding region" description="TEA" evidence="8">
    <location>
        <begin position="52"/>
        <end position="128"/>
    </location>
</feature>